<dbReference type="AlphaFoldDB" id="A0A383VE07"/>
<dbReference type="InterPro" id="IPR029058">
    <property type="entry name" value="AB_hydrolase_fold"/>
</dbReference>
<dbReference type="Pfam" id="PF01764">
    <property type="entry name" value="Lipase_3"/>
    <property type="match status" value="1"/>
</dbReference>
<keyword evidence="5" id="KW-1185">Reference proteome</keyword>
<evidence type="ECO:0000259" key="3">
    <source>
        <dbReference type="Pfam" id="PF01764"/>
    </source>
</evidence>
<keyword evidence="2" id="KW-0732">Signal</keyword>
<feature type="region of interest" description="Disordered" evidence="1">
    <location>
        <begin position="279"/>
        <end position="298"/>
    </location>
</feature>
<organism evidence="4 5">
    <name type="scientific">Tetradesmus obliquus</name>
    <name type="common">Green alga</name>
    <name type="synonym">Acutodesmus obliquus</name>
    <dbReference type="NCBI Taxonomy" id="3088"/>
    <lineage>
        <taxon>Eukaryota</taxon>
        <taxon>Viridiplantae</taxon>
        <taxon>Chlorophyta</taxon>
        <taxon>core chlorophytes</taxon>
        <taxon>Chlorophyceae</taxon>
        <taxon>CS clade</taxon>
        <taxon>Sphaeropleales</taxon>
        <taxon>Scenedesmaceae</taxon>
        <taxon>Tetradesmus</taxon>
    </lineage>
</organism>
<proteinExistence type="predicted"/>
<accession>A0A383VE07</accession>
<dbReference type="Proteomes" id="UP000256970">
    <property type="component" value="Unassembled WGS sequence"/>
</dbReference>
<gene>
    <name evidence="4" type="ORF">BQ4739_LOCUS4331</name>
</gene>
<dbReference type="SUPFAM" id="SSF53474">
    <property type="entry name" value="alpha/beta-Hydrolases"/>
    <property type="match status" value="1"/>
</dbReference>
<feature type="chain" id="PRO_5016707251" description="Fungal lipase-type domain-containing protein" evidence="2">
    <location>
        <begin position="21"/>
        <end position="734"/>
    </location>
</feature>
<dbReference type="PANTHER" id="PTHR45856:SF24">
    <property type="entry name" value="FUNGAL LIPASE-LIKE DOMAIN-CONTAINING PROTEIN"/>
    <property type="match status" value="1"/>
</dbReference>
<dbReference type="EMBL" id="FNXT01000342">
    <property type="protein sequence ID" value="SZX63785.1"/>
    <property type="molecule type" value="Genomic_DNA"/>
</dbReference>
<evidence type="ECO:0000256" key="2">
    <source>
        <dbReference type="SAM" id="SignalP"/>
    </source>
</evidence>
<dbReference type="GO" id="GO:0006629">
    <property type="term" value="P:lipid metabolic process"/>
    <property type="evidence" value="ECO:0007669"/>
    <property type="project" value="InterPro"/>
</dbReference>
<protein>
    <recommendedName>
        <fullName evidence="3">Fungal lipase-type domain-containing protein</fullName>
    </recommendedName>
</protein>
<feature type="signal peptide" evidence="2">
    <location>
        <begin position="1"/>
        <end position="20"/>
    </location>
</feature>
<dbReference type="InterPro" id="IPR051218">
    <property type="entry name" value="Sec_MonoDiacylglyc_Lipase"/>
</dbReference>
<dbReference type="CDD" id="cd00519">
    <property type="entry name" value="Lipase_3"/>
    <property type="match status" value="1"/>
</dbReference>
<feature type="domain" description="Fungal lipase-type" evidence="3">
    <location>
        <begin position="439"/>
        <end position="592"/>
    </location>
</feature>
<name>A0A383VE07_TETOB</name>
<reference evidence="4 5" key="1">
    <citation type="submission" date="2016-10" db="EMBL/GenBank/DDBJ databases">
        <authorList>
            <person name="Cai Z."/>
        </authorList>
    </citation>
    <scope>NUCLEOTIDE SEQUENCE [LARGE SCALE GENOMIC DNA]</scope>
</reference>
<dbReference type="Gene3D" id="3.40.50.1820">
    <property type="entry name" value="alpha/beta hydrolase"/>
    <property type="match status" value="1"/>
</dbReference>
<evidence type="ECO:0000313" key="5">
    <source>
        <dbReference type="Proteomes" id="UP000256970"/>
    </source>
</evidence>
<dbReference type="InterPro" id="IPR002921">
    <property type="entry name" value="Fungal_lipase-type"/>
</dbReference>
<dbReference type="PANTHER" id="PTHR45856">
    <property type="entry name" value="ALPHA/BETA-HYDROLASES SUPERFAMILY PROTEIN"/>
    <property type="match status" value="1"/>
</dbReference>
<sequence>MATKVLMLVFALVAVAGVAAQTSASSWGGFTPRPTTPAIKFECQPLPTLSGDGSQSWRLECFSGNIPVGGSAEGLFDWKAGMTSNTAIKSVQLELVDKPGSSAEGTDFLSMSGSFLAGGYILPTCAAQQYFSLRDAGSATTALSWPKSWRGHAAQRHGRPITYSCSSKMRALSLTDENNTDDVSTATWKWVPKPVIPTPGGLRLRLSCQKRSAGGGCAVFVRLLVQFANNTLAETMNVYEKTAREMEQRENWRAEIRTWVDEDGVLGTKGATVETEVCYPRAPGNGSNDSPYKPPGGGRKLLQQNQTLQMAPVLPYNRSIITKAIRLARYASAIHGCQPSTPDRPQTYTAADGSRQLRQWDGPTGMSSWGGPGIGVNRQPGPECRSCFKDGISFSTDPPRGFQTPEFSLADTESFFDAAIVFTDRVISGVAGRNAVVVLLRATVTDTQASQWISNIGYCFLASGGQVPPTTNVASGTVCDGWNNPVDALNTLGLEAEVIRRLNALPESDRTVYVTGHSRGGALAAVFASKLLALQAAGDLPAYSGDANDQIKLYTFGAPRVGDTRFAAYLESNMRERYRIVNRYDGVPSAPMSGYAHFRPTIWYRDSSGDVTPSPTKGCVLINQANLTTPQQSCFISCNSVLTCSYGAGAPEFPDQPSPSWFTTRPQCTDLSDIGNAALSGATLAPGSTTLIDHASYLGLDMNNNGCRADLSFINAYTITPGTFFGFNCVARTQ</sequence>
<evidence type="ECO:0000256" key="1">
    <source>
        <dbReference type="SAM" id="MobiDB-lite"/>
    </source>
</evidence>
<evidence type="ECO:0000313" key="4">
    <source>
        <dbReference type="EMBL" id="SZX63785.1"/>
    </source>
</evidence>